<comment type="caution">
    <text evidence="1">The sequence shown here is derived from an EMBL/GenBank/DDBJ whole genome shotgun (WGS) entry which is preliminary data.</text>
</comment>
<dbReference type="Proteomes" id="UP000437748">
    <property type="component" value="Unassembled WGS sequence"/>
</dbReference>
<keyword evidence="2" id="KW-1185">Reference proteome</keyword>
<evidence type="ECO:0000313" key="1">
    <source>
        <dbReference type="EMBL" id="KAB8040979.1"/>
    </source>
</evidence>
<evidence type="ECO:0000313" key="2">
    <source>
        <dbReference type="Proteomes" id="UP000437748"/>
    </source>
</evidence>
<proteinExistence type="predicted"/>
<dbReference type="EMBL" id="WFLM01000001">
    <property type="protein sequence ID" value="KAB8040979.1"/>
    <property type="molecule type" value="Genomic_DNA"/>
</dbReference>
<accession>A0A6N6VY37</accession>
<dbReference type="RefSeq" id="WP_153418502.1">
    <property type="nucleotide sequence ID" value="NZ_WFLM01000001.1"/>
</dbReference>
<protein>
    <submittedName>
        <fullName evidence="1">Uncharacterized protein</fullName>
    </submittedName>
</protein>
<sequence>MNNIFFDFIIDYAKHKKSPFDSEYEILIFELQALCGSDLSNKPNSYYKKKEDKSLFKNFLSKHFKIKSKNEKYINDTTAISNLFGSKSALRGVDEYTGEIEYRDYINNMDPYQIEKLMKEKPPEYHTNNIDYLSQNKIMGSFLRFFNVKGKISSNKLILNILDNKIAQRLILNSNSTTREFIPKCFIFQLDSIKKTEDRIKVMDELLTHFNTEDDIIFKIDECLGKGNFFTSLKRLRAAKQILNGSEYSRLAISFFQNEYFSKYSGNMSQLVLVEAISNLASISRDPSKNSANVYRAALVYHKENNKVILFNAINIHLDKTDKTEADSHKWNTSQHFALKEPRILNRFAKKGASYKDDGETSDYKYEILPLDPEKAKRNTNLLEYKKDLYYKFFKIANILGEYKTEEFMEKLCQDFVQTNKMGKIYISNIDGKYINLIDILERFYSFDDTLPR</sequence>
<gene>
    <name evidence="1" type="ORF">GCL60_03330</name>
</gene>
<name>A0A6N6VY37_9BACT</name>
<reference evidence="1 2" key="1">
    <citation type="submission" date="2019-10" db="EMBL/GenBank/DDBJ databases">
        <title>New species of Slilvanegrellaceae.</title>
        <authorList>
            <person name="Pitt A."/>
            <person name="Hahn M.W."/>
        </authorList>
    </citation>
    <scope>NUCLEOTIDE SEQUENCE [LARGE SCALE GENOMIC DNA]</scope>
    <source>
        <strain evidence="1 2">SP-Ram-0.45-NSY-1</strain>
    </source>
</reference>
<dbReference type="AlphaFoldDB" id="A0A6N6VY37"/>
<organism evidence="1 2">
    <name type="scientific">Silvanigrella paludirubra</name>
    <dbReference type="NCBI Taxonomy" id="2499159"/>
    <lineage>
        <taxon>Bacteria</taxon>
        <taxon>Pseudomonadati</taxon>
        <taxon>Bdellovibrionota</taxon>
        <taxon>Oligoflexia</taxon>
        <taxon>Silvanigrellales</taxon>
        <taxon>Silvanigrellaceae</taxon>
        <taxon>Silvanigrella</taxon>
    </lineage>
</organism>